<protein>
    <submittedName>
        <fullName evidence="3">Uncharacterized protein</fullName>
    </submittedName>
</protein>
<dbReference type="AlphaFoldDB" id="A0A447GDP0"/>
<feature type="region of interest" description="Disordered" evidence="1">
    <location>
        <begin position="64"/>
        <end position="104"/>
    </location>
</feature>
<evidence type="ECO:0000256" key="1">
    <source>
        <dbReference type="SAM" id="MobiDB-lite"/>
    </source>
</evidence>
<dbReference type="EMBL" id="LR130759">
    <property type="protein sequence ID" value="VDM88565.1"/>
    <property type="molecule type" value="Genomic_DNA"/>
</dbReference>
<name>A0A447GDP0_9MYCO</name>
<organism evidence="3 4">
    <name type="scientific">Mycobacterium basiliense</name>
    <dbReference type="NCBI Taxonomy" id="2094119"/>
    <lineage>
        <taxon>Bacteria</taxon>
        <taxon>Bacillati</taxon>
        <taxon>Actinomycetota</taxon>
        <taxon>Actinomycetes</taxon>
        <taxon>Mycobacteriales</taxon>
        <taxon>Mycobacteriaceae</taxon>
        <taxon>Mycobacterium</taxon>
    </lineage>
</organism>
<proteinExistence type="predicted"/>
<feature type="region of interest" description="Disordered" evidence="1">
    <location>
        <begin position="1"/>
        <end position="26"/>
    </location>
</feature>
<dbReference type="RefSeq" id="WP_158016608.1">
    <property type="nucleotide sequence ID" value="NZ_LR130759.1"/>
</dbReference>
<gene>
    <name evidence="3" type="ORF">MB901379_02127</name>
</gene>
<accession>A0A447GDP0</accession>
<keyword evidence="4" id="KW-1185">Reference proteome</keyword>
<dbReference type="Proteomes" id="UP000269998">
    <property type="component" value="Chromosome"/>
</dbReference>
<keyword evidence="2" id="KW-1133">Transmembrane helix</keyword>
<sequence length="104" mass="10480">MNAGDANPDIKSGTRATAIDSRTRRHSTAVVIGATMAGMVLGAMAAFAITGLVWTVRVELPPPLYPSSTPTVSYPPLPPGTATSTPPPQSTPSGLPAPPPPPGP</sequence>
<keyword evidence="2" id="KW-0472">Membrane</keyword>
<evidence type="ECO:0000313" key="4">
    <source>
        <dbReference type="Proteomes" id="UP000269998"/>
    </source>
</evidence>
<reference evidence="4" key="1">
    <citation type="submission" date="2018-02" db="EMBL/GenBank/DDBJ databases">
        <authorList>
            <person name="Seth-Smith MB H."/>
            <person name="Seth-Smith H."/>
        </authorList>
    </citation>
    <scope>NUCLEOTIDE SEQUENCE [LARGE SCALE GENOMIC DNA]</scope>
</reference>
<feature type="compositionally biased region" description="Pro residues" evidence="1">
    <location>
        <begin position="73"/>
        <end position="104"/>
    </location>
</feature>
<dbReference type="OrthoDB" id="10004222at2"/>
<keyword evidence="2" id="KW-0812">Transmembrane</keyword>
<evidence type="ECO:0000256" key="2">
    <source>
        <dbReference type="SAM" id="Phobius"/>
    </source>
</evidence>
<evidence type="ECO:0000313" key="3">
    <source>
        <dbReference type="EMBL" id="VDM88565.1"/>
    </source>
</evidence>
<dbReference type="KEGG" id="mbai:MB901379_02127"/>
<feature type="transmembrane region" description="Helical" evidence="2">
    <location>
        <begin position="29"/>
        <end position="54"/>
    </location>
</feature>